<dbReference type="SUPFAM" id="SSF56672">
    <property type="entry name" value="DNA/RNA polymerases"/>
    <property type="match status" value="1"/>
</dbReference>
<organism evidence="2 3">
    <name type="scientific">Dendrobium catenatum</name>
    <dbReference type="NCBI Taxonomy" id="906689"/>
    <lineage>
        <taxon>Eukaryota</taxon>
        <taxon>Viridiplantae</taxon>
        <taxon>Streptophyta</taxon>
        <taxon>Embryophyta</taxon>
        <taxon>Tracheophyta</taxon>
        <taxon>Spermatophyta</taxon>
        <taxon>Magnoliopsida</taxon>
        <taxon>Liliopsida</taxon>
        <taxon>Asparagales</taxon>
        <taxon>Orchidaceae</taxon>
        <taxon>Epidendroideae</taxon>
        <taxon>Malaxideae</taxon>
        <taxon>Dendrobiinae</taxon>
        <taxon>Dendrobium</taxon>
    </lineage>
</organism>
<dbReference type="STRING" id="906689.A0A2I0XGN0"/>
<protein>
    <submittedName>
        <fullName evidence="2">Integrator complex subunit 11</fullName>
    </submittedName>
</protein>
<evidence type="ECO:0000259" key="1">
    <source>
        <dbReference type="PROSITE" id="PS50878"/>
    </source>
</evidence>
<accession>A0A2I0XGN0</accession>
<keyword evidence="3" id="KW-1185">Reference proteome</keyword>
<evidence type="ECO:0000313" key="2">
    <source>
        <dbReference type="EMBL" id="PKU87069.1"/>
    </source>
</evidence>
<dbReference type="PANTHER" id="PTHR19446">
    <property type="entry name" value="REVERSE TRANSCRIPTASES"/>
    <property type="match status" value="1"/>
</dbReference>
<dbReference type="Proteomes" id="UP000233837">
    <property type="component" value="Unassembled WGS sequence"/>
</dbReference>
<dbReference type="EMBL" id="KZ501895">
    <property type="protein sequence ID" value="PKU87069.1"/>
    <property type="molecule type" value="Genomic_DNA"/>
</dbReference>
<name>A0A2I0XGN0_9ASPA</name>
<dbReference type="Pfam" id="PF00078">
    <property type="entry name" value="RVT_1"/>
    <property type="match status" value="1"/>
</dbReference>
<reference evidence="2 3" key="2">
    <citation type="journal article" date="2017" name="Nature">
        <title>The Apostasia genome and the evolution of orchids.</title>
        <authorList>
            <person name="Zhang G.Q."/>
            <person name="Liu K.W."/>
            <person name="Li Z."/>
            <person name="Lohaus R."/>
            <person name="Hsiao Y.Y."/>
            <person name="Niu S.C."/>
            <person name="Wang J.Y."/>
            <person name="Lin Y.C."/>
            <person name="Xu Q."/>
            <person name="Chen L.J."/>
            <person name="Yoshida K."/>
            <person name="Fujiwara S."/>
            <person name="Wang Z.W."/>
            <person name="Zhang Y.Q."/>
            <person name="Mitsuda N."/>
            <person name="Wang M."/>
            <person name="Liu G.H."/>
            <person name="Pecoraro L."/>
            <person name="Huang H.X."/>
            <person name="Xiao X.J."/>
            <person name="Lin M."/>
            <person name="Wu X.Y."/>
            <person name="Wu W.L."/>
            <person name="Chen Y.Y."/>
            <person name="Chang S.B."/>
            <person name="Sakamoto S."/>
            <person name="Ohme-Takagi M."/>
            <person name="Yagi M."/>
            <person name="Zeng S.J."/>
            <person name="Shen C.Y."/>
            <person name="Yeh C.M."/>
            <person name="Luo Y.B."/>
            <person name="Tsai W.C."/>
            <person name="Van de Peer Y."/>
            <person name="Liu Z.J."/>
        </authorList>
    </citation>
    <scope>NUCLEOTIDE SEQUENCE [LARGE SCALE GENOMIC DNA]</scope>
    <source>
        <tissue evidence="2">The whole plant</tissue>
    </source>
</reference>
<dbReference type="InterPro" id="IPR000477">
    <property type="entry name" value="RT_dom"/>
</dbReference>
<sequence length="142" mass="15903">MPKGVKATALAIIPKHKNASAIPDYRSIALCNALYKIVAKALSERMKQVMNKIVKDNQAGFVKSRISTDNILLASDKLSCAGKRRGGNFFCAKLDIKKAFDSVSREFLLARLIQKGFPILFTNWIKSWIFLFFCWVKTGLSS</sequence>
<proteinExistence type="predicted"/>
<dbReference type="InterPro" id="IPR043502">
    <property type="entry name" value="DNA/RNA_pol_sf"/>
</dbReference>
<dbReference type="AlphaFoldDB" id="A0A2I0XGN0"/>
<gene>
    <name evidence="2" type="ORF">MA16_Dca023760</name>
</gene>
<dbReference type="PROSITE" id="PS50878">
    <property type="entry name" value="RT_POL"/>
    <property type="match status" value="1"/>
</dbReference>
<reference evidence="2 3" key="1">
    <citation type="journal article" date="2016" name="Sci. Rep.">
        <title>The Dendrobium catenatum Lindl. genome sequence provides insights into polysaccharide synthase, floral development and adaptive evolution.</title>
        <authorList>
            <person name="Zhang G.Q."/>
            <person name="Xu Q."/>
            <person name="Bian C."/>
            <person name="Tsai W.C."/>
            <person name="Yeh C.M."/>
            <person name="Liu K.W."/>
            <person name="Yoshida K."/>
            <person name="Zhang L.S."/>
            <person name="Chang S.B."/>
            <person name="Chen F."/>
            <person name="Shi Y."/>
            <person name="Su Y.Y."/>
            <person name="Zhang Y.Q."/>
            <person name="Chen L.J."/>
            <person name="Yin Y."/>
            <person name="Lin M."/>
            <person name="Huang H."/>
            <person name="Deng H."/>
            <person name="Wang Z.W."/>
            <person name="Zhu S.L."/>
            <person name="Zhao X."/>
            <person name="Deng C."/>
            <person name="Niu S.C."/>
            <person name="Huang J."/>
            <person name="Wang M."/>
            <person name="Liu G.H."/>
            <person name="Yang H.J."/>
            <person name="Xiao X.J."/>
            <person name="Hsiao Y.Y."/>
            <person name="Wu W.L."/>
            <person name="Chen Y.Y."/>
            <person name="Mitsuda N."/>
            <person name="Ohme-Takagi M."/>
            <person name="Luo Y.B."/>
            <person name="Van de Peer Y."/>
            <person name="Liu Z.J."/>
        </authorList>
    </citation>
    <scope>NUCLEOTIDE SEQUENCE [LARGE SCALE GENOMIC DNA]</scope>
    <source>
        <tissue evidence="2">The whole plant</tissue>
    </source>
</reference>
<feature type="domain" description="Reverse transcriptase" evidence="1">
    <location>
        <begin position="1"/>
        <end position="142"/>
    </location>
</feature>
<evidence type="ECO:0000313" key="3">
    <source>
        <dbReference type="Proteomes" id="UP000233837"/>
    </source>
</evidence>